<dbReference type="InterPro" id="IPR052040">
    <property type="entry name" value="GTPase/Isobutyryl-CoA_mutase"/>
</dbReference>
<dbReference type="SUPFAM" id="SSF52540">
    <property type="entry name" value="P-loop containing nucleoside triphosphate hydrolases"/>
    <property type="match status" value="1"/>
</dbReference>
<evidence type="ECO:0000256" key="5">
    <source>
        <dbReference type="ARBA" id="ARBA00023186"/>
    </source>
</evidence>
<organism evidence="7 8">
    <name type="scientific">Chloracidobacterium sp. N</name>
    <dbReference type="NCBI Taxonomy" id="2821540"/>
    <lineage>
        <taxon>Bacteria</taxon>
        <taxon>Pseudomonadati</taxon>
        <taxon>Acidobacteriota</taxon>
        <taxon>Terriglobia</taxon>
        <taxon>Terriglobales</taxon>
        <taxon>Acidobacteriaceae</taxon>
        <taxon>Chloracidobacterium</taxon>
        <taxon>Chloracidobacterium aggregatum</taxon>
    </lineage>
</organism>
<feature type="domain" description="AAA+ ATPase" evidence="6">
    <location>
        <begin position="50"/>
        <end position="276"/>
    </location>
</feature>
<keyword evidence="5" id="KW-0143">Chaperone</keyword>
<keyword evidence="3" id="KW-0378">Hydrolase</keyword>
<keyword evidence="4" id="KW-0342">GTP-binding</keyword>
<evidence type="ECO:0000313" key="8">
    <source>
        <dbReference type="Proteomes" id="UP000677668"/>
    </source>
</evidence>
<keyword evidence="8" id="KW-1185">Reference proteome</keyword>
<dbReference type="Proteomes" id="UP000677668">
    <property type="component" value="Chromosome 1"/>
</dbReference>
<evidence type="ECO:0000259" key="6">
    <source>
        <dbReference type="SMART" id="SM00382"/>
    </source>
</evidence>
<evidence type="ECO:0000256" key="3">
    <source>
        <dbReference type="ARBA" id="ARBA00022801"/>
    </source>
</evidence>
<keyword evidence="2" id="KW-0547">Nucleotide-binding</keyword>
<evidence type="ECO:0000256" key="2">
    <source>
        <dbReference type="ARBA" id="ARBA00022741"/>
    </source>
</evidence>
<dbReference type="PANTHER" id="PTHR43087:SF1">
    <property type="entry name" value="LAO_AO TRANSPORT SYSTEM ATPASE"/>
    <property type="match status" value="1"/>
</dbReference>
<proteinExistence type="inferred from homology"/>
<dbReference type="InterPro" id="IPR005129">
    <property type="entry name" value="GTPase_ArgK"/>
</dbReference>
<name>A0ABX8B1J5_9BACT</name>
<dbReference type="RefSeq" id="WP_211421826.1">
    <property type="nucleotide sequence ID" value="NZ_CP072642.1"/>
</dbReference>
<dbReference type="InterPro" id="IPR027417">
    <property type="entry name" value="P-loop_NTPase"/>
</dbReference>
<dbReference type="Pfam" id="PF03308">
    <property type="entry name" value="MeaB"/>
    <property type="match status" value="1"/>
</dbReference>
<protein>
    <submittedName>
        <fullName evidence="7">Methylmalonyl Co-A mutase-associated GTPase MeaB</fullName>
    </submittedName>
</protein>
<comment type="similarity">
    <text evidence="1">Belongs to the SIMIBI class G3E GTPase family. ArgK/MeaB subfamily.</text>
</comment>
<dbReference type="EMBL" id="CP072642">
    <property type="protein sequence ID" value="QUV93446.1"/>
    <property type="molecule type" value="Genomic_DNA"/>
</dbReference>
<accession>A0ABX8B1J5</accession>
<evidence type="ECO:0000313" key="7">
    <source>
        <dbReference type="EMBL" id="QUV93446.1"/>
    </source>
</evidence>
<dbReference type="NCBIfam" id="TIGR00750">
    <property type="entry name" value="lao"/>
    <property type="match status" value="1"/>
</dbReference>
<sequence length="326" mass="35125">MSSTTPSTVALAEAILARSPRAVARGISLVENDAPEATDLLKLIFPHTGHSRVIGLTGAPGAGKSSLTDKLAQVYVDRGQRVGIVAVDPSSPFSGGAILGDRIRMPKLATHPQVFIRSMATRGNLGGLARATTEAVLLLDAAGYEVIIVETVGVGQDEVDIVKTADVTAVVVVPGMGDDVQSIKAGIMEIGDVFVINKADREGVERTQMELEALLELAARPDGWQPPIVRTIATATPPVGLDALATALDSYLTFVAEHPEVRAERRRRILERRLLELIRDRLLRHVWQRELHDGKLEAAVQRIVNRETDPYTLADDIVRRLTASPA</sequence>
<dbReference type="CDD" id="cd03114">
    <property type="entry name" value="MMAA-like"/>
    <property type="match status" value="1"/>
</dbReference>
<evidence type="ECO:0000256" key="4">
    <source>
        <dbReference type="ARBA" id="ARBA00023134"/>
    </source>
</evidence>
<dbReference type="InterPro" id="IPR003593">
    <property type="entry name" value="AAA+_ATPase"/>
</dbReference>
<dbReference type="SMART" id="SM00382">
    <property type="entry name" value="AAA"/>
    <property type="match status" value="1"/>
</dbReference>
<gene>
    <name evidence="7" type="primary">meaB</name>
    <name evidence="7" type="ORF">J8C05_08705</name>
</gene>
<dbReference type="Gene3D" id="3.40.50.300">
    <property type="entry name" value="P-loop containing nucleotide triphosphate hydrolases"/>
    <property type="match status" value="1"/>
</dbReference>
<evidence type="ECO:0000256" key="1">
    <source>
        <dbReference type="ARBA" id="ARBA00009625"/>
    </source>
</evidence>
<reference evidence="7 8" key="1">
    <citation type="submission" date="2021-03" db="EMBL/GenBank/DDBJ databases">
        <title>Genomic and phenotypic characterization of Chloracidobacterium isolates provides evidence for multiple species.</title>
        <authorList>
            <person name="Saini M.K."/>
            <person name="Costas A.M.G."/>
            <person name="Tank M."/>
            <person name="Bryant D.A."/>
        </authorList>
    </citation>
    <scope>NUCLEOTIDE SEQUENCE [LARGE SCALE GENOMIC DNA]</scope>
    <source>
        <strain evidence="7 8">N</strain>
    </source>
</reference>
<dbReference type="Gene3D" id="1.20.5.170">
    <property type="match status" value="1"/>
</dbReference>
<dbReference type="PANTHER" id="PTHR43087">
    <property type="entry name" value="LYSINE/ARGININE/ORNITHINE TRANSPORT SYSTEM KINASE"/>
    <property type="match status" value="1"/>
</dbReference>